<protein>
    <submittedName>
        <fullName evidence="1">Uncharacterized protein</fullName>
    </submittedName>
</protein>
<reference evidence="1 2" key="1">
    <citation type="submission" date="2017-12" db="EMBL/GenBank/DDBJ databases">
        <title>Comparative genomics of Botrytis spp.</title>
        <authorList>
            <person name="Valero-Jimenez C.A."/>
            <person name="Tapia P."/>
            <person name="Veloso J."/>
            <person name="Silva-Moreno E."/>
            <person name="Staats M."/>
            <person name="Valdes J.H."/>
            <person name="Van Kan J.A.L."/>
        </authorList>
    </citation>
    <scope>NUCLEOTIDE SEQUENCE [LARGE SCALE GENOMIC DNA]</scope>
    <source>
        <strain evidence="1 2">Bh0001</strain>
    </source>
</reference>
<evidence type="ECO:0000313" key="2">
    <source>
        <dbReference type="Proteomes" id="UP000297814"/>
    </source>
</evidence>
<dbReference type="EMBL" id="PQXK01000083">
    <property type="protein sequence ID" value="TGO38024.1"/>
    <property type="molecule type" value="Genomic_DNA"/>
</dbReference>
<keyword evidence="2" id="KW-1185">Reference proteome</keyword>
<gene>
    <name evidence="1" type="ORF">BHYA_0083g00030</name>
</gene>
<organism evidence="1 2">
    <name type="scientific">Botrytis hyacinthi</name>
    <dbReference type="NCBI Taxonomy" id="278943"/>
    <lineage>
        <taxon>Eukaryota</taxon>
        <taxon>Fungi</taxon>
        <taxon>Dikarya</taxon>
        <taxon>Ascomycota</taxon>
        <taxon>Pezizomycotina</taxon>
        <taxon>Leotiomycetes</taxon>
        <taxon>Helotiales</taxon>
        <taxon>Sclerotiniaceae</taxon>
        <taxon>Botrytis</taxon>
    </lineage>
</organism>
<evidence type="ECO:0000313" key="1">
    <source>
        <dbReference type="EMBL" id="TGO38024.1"/>
    </source>
</evidence>
<accession>A0A4Z1GM70</accession>
<name>A0A4Z1GM70_9HELO</name>
<sequence length="82" mass="9028">MPPPRPGSWGSSLDESVVKSNIGFEEEVIELEHALMKTMHPSKMITMSKYSMHIVKKTAKLIAPRATPIKPSTALNIVNVAQ</sequence>
<proteinExistence type="predicted"/>
<comment type="caution">
    <text evidence="1">The sequence shown here is derived from an EMBL/GenBank/DDBJ whole genome shotgun (WGS) entry which is preliminary data.</text>
</comment>
<dbReference type="AlphaFoldDB" id="A0A4Z1GM70"/>
<dbReference type="Proteomes" id="UP000297814">
    <property type="component" value="Unassembled WGS sequence"/>
</dbReference>